<evidence type="ECO:0000256" key="2">
    <source>
        <dbReference type="ARBA" id="ARBA00022857"/>
    </source>
</evidence>
<dbReference type="Gene3D" id="3.40.50.720">
    <property type="entry name" value="NAD(P)-binding Rossmann-like Domain"/>
    <property type="match status" value="1"/>
</dbReference>
<dbReference type="PANTHER" id="PTHR43180">
    <property type="entry name" value="3-OXOACYL-(ACYL-CARRIER-PROTEIN) REDUCTASE (AFU_ORTHOLOGUE AFUA_6G11210)"/>
    <property type="match status" value="1"/>
</dbReference>
<name>A0A9P8YG01_9PEZI</name>
<dbReference type="InterPro" id="IPR002347">
    <property type="entry name" value="SDR_fam"/>
</dbReference>
<reference evidence="5" key="1">
    <citation type="journal article" date="2021" name="Nat. Commun.">
        <title>Genetic determinants of endophytism in the Arabidopsis root mycobiome.</title>
        <authorList>
            <person name="Mesny F."/>
            <person name="Miyauchi S."/>
            <person name="Thiergart T."/>
            <person name="Pickel B."/>
            <person name="Atanasova L."/>
            <person name="Karlsson M."/>
            <person name="Huettel B."/>
            <person name="Barry K.W."/>
            <person name="Haridas S."/>
            <person name="Chen C."/>
            <person name="Bauer D."/>
            <person name="Andreopoulos W."/>
            <person name="Pangilinan J."/>
            <person name="LaButti K."/>
            <person name="Riley R."/>
            <person name="Lipzen A."/>
            <person name="Clum A."/>
            <person name="Drula E."/>
            <person name="Henrissat B."/>
            <person name="Kohler A."/>
            <person name="Grigoriev I.V."/>
            <person name="Martin F.M."/>
            <person name="Hacquard S."/>
        </authorList>
    </citation>
    <scope>NUCLEOTIDE SEQUENCE</scope>
    <source>
        <strain evidence="5">MPI-CAGE-CH-0230</strain>
    </source>
</reference>
<dbReference type="PRINTS" id="PR00081">
    <property type="entry name" value="GDHRDH"/>
</dbReference>
<dbReference type="PANTHER" id="PTHR43180:SF16">
    <property type="entry name" value="BACILYSIN BIOSYNTHESIS OXIDOREDUCTASE BACC"/>
    <property type="match status" value="1"/>
</dbReference>
<evidence type="ECO:0000313" key="5">
    <source>
        <dbReference type="EMBL" id="KAH7037238.1"/>
    </source>
</evidence>
<sequence>MHNVESMVRQSGPVDLETPYDTKTVAGKTVLLTGGASGFGAGFARRWAALGANLMIGDISDTDGEALVAELRQSTGSPHHHYFHCDVTDWSSQVKFFKEAAERSPHGGIDVVVANAGVKDTDNHFDNPTRDLSQLDCRPPNLTCIDVNITGVAYTTHLALFWLPRSSGKDKQIMLLGSVASLVPLPPQIQYTMSKHAVLGLFRTLRGLAWQQNIRVNLLCPYFIKTPIIPPMARILLAGGGMGVTESVVEAATRFLSDESIIGRALVVGPRVRIKEDAKNVEDEFEIVGVVDEDAASSEANGPSGCRGTAAKDIWEIYAHDYEALTENLDLEKALNNSG</sequence>
<dbReference type="EMBL" id="JAGTJQ010000002">
    <property type="protein sequence ID" value="KAH7037238.1"/>
    <property type="molecule type" value="Genomic_DNA"/>
</dbReference>
<gene>
    <name evidence="5" type="ORF">B0I36DRAFT_358965</name>
</gene>
<evidence type="ECO:0000313" key="6">
    <source>
        <dbReference type="Proteomes" id="UP000756346"/>
    </source>
</evidence>
<organism evidence="5 6">
    <name type="scientific">Microdochium trichocladiopsis</name>
    <dbReference type="NCBI Taxonomy" id="1682393"/>
    <lineage>
        <taxon>Eukaryota</taxon>
        <taxon>Fungi</taxon>
        <taxon>Dikarya</taxon>
        <taxon>Ascomycota</taxon>
        <taxon>Pezizomycotina</taxon>
        <taxon>Sordariomycetes</taxon>
        <taxon>Xylariomycetidae</taxon>
        <taxon>Xylariales</taxon>
        <taxon>Microdochiaceae</taxon>
        <taxon>Microdochium</taxon>
    </lineage>
</organism>
<comment type="caution">
    <text evidence="5">The sequence shown here is derived from an EMBL/GenBank/DDBJ whole genome shotgun (WGS) entry which is preliminary data.</text>
</comment>
<protein>
    <submittedName>
        <fullName evidence="5">Uncharacterized protein</fullName>
    </submittedName>
</protein>
<dbReference type="Pfam" id="PF00106">
    <property type="entry name" value="adh_short"/>
    <property type="match status" value="1"/>
</dbReference>
<evidence type="ECO:0000256" key="3">
    <source>
        <dbReference type="ARBA" id="ARBA00023002"/>
    </source>
</evidence>
<dbReference type="AlphaFoldDB" id="A0A9P8YG01"/>
<evidence type="ECO:0000256" key="1">
    <source>
        <dbReference type="ARBA" id="ARBA00006484"/>
    </source>
</evidence>
<evidence type="ECO:0000256" key="4">
    <source>
        <dbReference type="SAM" id="MobiDB-lite"/>
    </source>
</evidence>
<dbReference type="Proteomes" id="UP000756346">
    <property type="component" value="Unassembled WGS sequence"/>
</dbReference>
<dbReference type="InterPro" id="IPR036291">
    <property type="entry name" value="NAD(P)-bd_dom_sf"/>
</dbReference>
<accession>A0A9P8YG01</accession>
<keyword evidence="6" id="KW-1185">Reference proteome</keyword>
<comment type="similarity">
    <text evidence="1">Belongs to the short-chain dehydrogenases/reductases (SDR) family.</text>
</comment>
<dbReference type="InterPro" id="IPR020904">
    <property type="entry name" value="Sc_DH/Rdtase_CS"/>
</dbReference>
<feature type="region of interest" description="Disordered" evidence="4">
    <location>
        <begin position="1"/>
        <end position="20"/>
    </location>
</feature>
<proteinExistence type="inferred from homology"/>
<dbReference type="SUPFAM" id="SSF51735">
    <property type="entry name" value="NAD(P)-binding Rossmann-fold domains"/>
    <property type="match status" value="1"/>
</dbReference>
<dbReference type="GeneID" id="70187599"/>
<dbReference type="PROSITE" id="PS00061">
    <property type="entry name" value="ADH_SHORT"/>
    <property type="match status" value="1"/>
</dbReference>
<dbReference type="GO" id="GO:0016491">
    <property type="term" value="F:oxidoreductase activity"/>
    <property type="evidence" value="ECO:0007669"/>
    <property type="project" value="UniProtKB-KW"/>
</dbReference>
<dbReference type="OrthoDB" id="5371740at2759"/>
<dbReference type="RefSeq" id="XP_046016359.1">
    <property type="nucleotide sequence ID" value="XM_046158053.1"/>
</dbReference>
<keyword evidence="3" id="KW-0560">Oxidoreductase</keyword>
<keyword evidence="2" id="KW-0521">NADP</keyword>